<dbReference type="PANTHER" id="PTHR43357:SF4">
    <property type="entry name" value="INNER MEMBRANE ABC TRANSPORTER PERMEASE PROTEIN YDCV"/>
    <property type="match status" value="1"/>
</dbReference>
<evidence type="ECO:0000256" key="7">
    <source>
        <dbReference type="ARBA" id="ARBA00023136"/>
    </source>
</evidence>
<proteinExistence type="inferred from homology"/>
<dbReference type="CDD" id="cd06261">
    <property type="entry name" value="TM_PBP2"/>
    <property type="match status" value="1"/>
</dbReference>
<comment type="subcellular location">
    <subcellularLocation>
        <location evidence="1">Cell inner membrane</location>
        <topology evidence="1">Multi-pass membrane protein</topology>
    </subcellularLocation>
    <subcellularLocation>
        <location evidence="8">Cell membrane</location>
        <topology evidence="8">Multi-pass membrane protein</topology>
    </subcellularLocation>
</comment>
<evidence type="ECO:0000313" key="10">
    <source>
        <dbReference type="EMBL" id="NNH03797.1"/>
    </source>
</evidence>
<dbReference type="Gene3D" id="1.10.3720.10">
    <property type="entry name" value="MetI-like"/>
    <property type="match status" value="1"/>
</dbReference>
<keyword evidence="4" id="KW-0997">Cell inner membrane</keyword>
<name>A0A7Y2M090_9MICO</name>
<dbReference type="RefSeq" id="WP_167038023.1">
    <property type="nucleotide sequence ID" value="NZ_BAAANA010000001.1"/>
</dbReference>
<keyword evidence="6 8" id="KW-1133">Transmembrane helix</keyword>
<dbReference type="SUPFAM" id="SSF161098">
    <property type="entry name" value="MetI-like"/>
    <property type="match status" value="1"/>
</dbReference>
<keyword evidence="5 8" id="KW-0812">Transmembrane</keyword>
<gene>
    <name evidence="10" type="ORF">HLA99_08050</name>
</gene>
<feature type="domain" description="ABC transmembrane type-1" evidence="9">
    <location>
        <begin position="62"/>
        <end position="251"/>
    </location>
</feature>
<evidence type="ECO:0000256" key="6">
    <source>
        <dbReference type="ARBA" id="ARBA00022989"/>
    </source>
</evidence>
<evidence type="ECO:0000256" key="2">
    <source>
        <dbReference type="ARBA" id="ARBA00022448"/>
    </source>
</evidence>
<keyword evidence="7 8" id="KW-0472">Membrane</keyword>
<evidence type="ECO:0000256" key="8">
    <source>
        <dbReference type="RuleBase" id="RU363032"/>
    </source>
</evidence>
<feature type="transmembrane region" description="Helical" evidence="8">
    <location>
        <begin position="61"/>
        <end position="85"/>
    </location>
</feature>
<feature type="transmembrane region" description="Helical" evidence="8">
    <location>
        <begin position="97"/>
        <end position="120"/>
    </location>
</feature>
<reference evidence="10 11" key="1">
    <citation type="submission" date="2020-05" db="EMBL/GenBank/DDBJ databases">
        <title>MicrobeNet Type strains.</title>
        <authorList>
            <person name="Nicholson A.C."/>
        </authorList>
    </citation>
    <scope>NUCLEOTIDE SEQUENCE [LARGE SCALE GENOMIC DNA]</scope>
    <source>
        <strain evidence="10 11">JCM 14282</strain>
    </source>
</reference>
<dbReference type="InterPro" id="IPR035906">
    <property type="entry name" value="MetI-like_sf"/>
</dbReference>
<dbReference type="Pfam" id="PF00528">
    <property type="entry name" value="BPD_transp_1"/>
    <property type="match status" value="1"/>
</dbReference>
<comment type="similarity">
    <text evidence="8">Belongs to the binding-protein-dependent transport system permease family.</text>
</comment>
<keyword evidence="2 8" id="KW-0813">Transport</keyword>
<feature type="transmembrane region" description="Helical" evidence="8">
    <location>
        <begin position="234"/>
        <end position="253"/>
    </location>
</feature>
<comment type="caution">
    <text evidence="10">The sequence shown here is derived from an EMBL/GenBank/DDBJ whole genome shotgun (WGS) entry which is preliminary data.</text>
</comment>
<organism evidence="10 11">
    <name type="scientific">Microbacterium ulmi</name>
    <dbReference type="NCBI Taxonomy" id="179095"/>
    <lineage>
        <taxon>Bacteria</taxon>
        <taxon>Bacillati</taxon>
        <taxon>Actinomycetota</taxon>
        <taxon>Actinomycetes</taxon>
        <taxon>Micrococcales</taxon>
        <taxon>Microbacteriaceae</taxon>
        <taxon>Microbacterium</taxon>
    </lineage>
</organism>
<keyword evidence="3" id="KW-1003">Cell membrane</keyword>
<dbReference type="PANTHER" id="PTHR43357">
    <property type="entry name" value="INNER MEMBRANE ABC TRANSPORTER PERMEASE PROTEIN YDCV"/>
    <property type="match status" value="1"/>
</dbReference>
<protein>
    <submittedName>
        <fullName evidence="10">ABC transporter permease</fullName>
    </submittedName>
</protein>
<dbReference type="GO" id="GO:0055085">
    <property type="term" value="P:transmembrane transport"/>
    <property type="evidence" value="ECO:0007669"/>
    <property type="project" value="InterPro"/>
</dbReference>
<dbReference type="Proteomes" id="UP000543598">
    <property type="component" value="Unassembled WGS sequence"/>
</dbReference>
<keyword evidence="11" id="KW-1185">Reference proteome</keyword>
<feature type="transmembrane region" description="Helical" evidence="8">
    <location>
        <begin position="126"/>
        <end position="151"/>
    </location>
</feature>
<evidence type="ECO:0000256" key="4">
    <source>
        <dbReference type="ARBA" id="ARBA00022519"/>
    </source>
</evidence>
<accession>A0A7Y2M090</accession>
<dbReference type="InterPro" id="IPR000515">
    <property type="entry name" value="MetI-like"/>
</dbReference>
<evidence type="ECO:0000256" key="3">
    <source>
        <dbReference type="ARBA" id="ARBA00022475"/>
    </source>
</evidence>
<dbReference type="PROSITE" id="PS50928">
    <property type="entry name" value="ABC_TM1"/>
    <property type="match status" value="1"/>
</dbReference>
<feature type="transmembrane region" description="Helical" evidence="8">
    <location>
        <begin position="178"/>
        <end position="199"/>
    </location>
</feature>
<evidence type="ECO:0000259" key="9">
    <source>
        <dbReference type="PROSITE" id="PS50928"/>
    </source>
</evidence>
<dbReference type="AlphaFoldDB" id="A0A7Y2M090"/>
<dbReference type="EMBL" id="JABEMB010000009">
    <property type="protein sequence ID" value="NNH03797.1"/>
    <property type="molecule type" value="Genomic_DNA"/>
</dbReference>
<dbReference type="GO" id="GO:0005886">
    <property type="term" value="C:plasma membrane"/>
    <property type="evidence" value="ECO:0007669"/>
    <property type="project" value="UniProtKB-SubCell"/>
</dbReference>
<evidence type="ECO:0000256" key="1">
    <source>
        <dbReference type="ARBA" id="ARBA00004429"/>
    </source>
</evidence>
<evidence type="ECO:0000313" key="11">
    <source>
        <dbReference type="Proteomes" id="UP000543598"/>
    </source>
</evidence>
<evidence type="ECO:0000256" key="5">
    <source>
        <dbReference type="ARBA" id="ARBA00022692"/>
    </source>
</evidence>
<sequence>MIRPRIATTLVAVLLALFFVFPTVVVIASSFGKGRIVEFPPRGLTWDWYAEIFTDRVWTGAFANSMVVGILAAAMAMAVGTVLAIAASRTRILPPMLVTGAAMIPVIVPGVVLSIGVYVIAVRVGLTGSVVGLAIAHAAIGVPFVFINVLARLAALDRQIEEAAQVCGAGQVTTLRTVTIPIVLPSVVIGGALAFISSWDEFMVALFMNSPTFRTIPVVVWGEVLSGAEPSTSAASAVVTLVSIVILGLAVGLPRTTERKRPQ</sequence>